<proteinExistence type="predicted"/>
<feature type="compositionally biased region" description="Basic and acidic residues" evidence="2">
    <location>
        <begin position="313"/>
        <end position="329"/>
    </location>
</feature>
<dbReference type="AlphaFoldDB" id="A0AAD8HFF0"/>
<keyword evidence="1" id="KW-0175">Coiled coil</keyword>
<feature type="compositionally biased region" description="Basic and acidic residues" evidence="2">
    <location>
        <begin position="1072"/>
        <end position="1088"/>
    </location>
</feature>
<name>A0AAD8HFF0_9APIA</name>
<reference evidence="3" key="2">
    <citation type="submission" date="2023-05" db="EMBL/GenBank/DDBJ databases">
        <authorList>
            <person name="Schelkunov M.I."/>
        </authorList>
    </citation>
    <scope>NUCLEOTIDE SEQUENCE</scope>
    <source>
        <strain evidence="3">Hsosn_3</strain>
        <tissue evidence="3">Leaf</tissue>
    </source>
</reference>
<dbReference type="Proteomes" id="UP001237642">
    <property type="component" value="Unassembled WGS sequence"/>
</dbReference>
<feature type="compositionally biased region" description="Basic and acidic residues" evidence="2">
    <location>
        <begin position="150"/>
        <end position="159"/>
    </location>
</feature>
<feature type="compositionally biased region" description="Polar residues" evidence="2">
    <location>
        <begin position="417"/>
        <end position="449"/>
    </location>
</feature>
<evidence type="ECO:0000256" key="2">
    <source>
        <dbReference type="SAM" id="MobiDB-lite"/>
    </source>
</evidence>
<gene>
    <name evidence="3" type="ORF">POM88_040779</name>
</gene>
<dbReference type="PANTHER" id="PTHR31115">
    <property type="entry name" value="OS05G0107300 PROTEIN"/>
    <property type="match status" value="1"/>
</dbReference>
<organism evidence="3 4">
    <name type="scientific">Heracleum sosnowskyi</name>
    <dbReference type="NCBI Taxonomy" id="360622"/>
    <lineage>
        <taxon>Eukaryota</taxon>
        <taxon>Viridiplantae</taxon>
        <taxon>Streptophyta</taxon>
        <taxon>Embryophyta</taxon>
        <taxon>Tracheophyta</taxon>
        <taxon>Spermatophyta</taxon>
        <taxon>Magnoliopsida</taxon>
        <taxon>eudicotyledons</taxon>
        <taxon>Gunneridae</taxon>
        <taxon>Pentapetalae</taxon>
        <taxon>asterids</taxon>
        <taxon>campanulids</taxon>
        <taxon>Apiales</taxon>
        <taxon>Apiaceae</taxon>
        <taxon>Apioideae</taxon>
        <taxon>apioid superclade</taxon>
        <taxon>Tordylieae</taxon>
        <taxon>Tordyliinae</taxon>
        <taxon>Heracleum</taxon>
    </lineage>
</organism>
<comment type="caution">
    <text evidence="3">The sequence shown here is derived from an EMBL/GenBank/DDBJ whole genome shotgun (WGS) entry which is preliminary data.</text>
</comment>
<feature type="compositionally biased region" description="Polar residues" evidence="2">
    <location>
        <begin position="331"/>
        <end position="365"/>
    </location>
</feature>
<accession>A0AAD8HFF0</accession>
<feature type="region of interest" description="Disordered" evidence="2">
    <location>
        <begin position="393"/>
        <end position="553"/>
    </location>
</feature>
<feature type="region of interest" description="Disordered" evidence="2">
    <location>
        <begin position="44"/>
        <end position="65"/>
    </location>
</feature>
<evidence type="ECO:0000313" key="4">
    <source>
        <dbReference type="Proteomes" id="UP001237642"/>
    </source>
</evidence>
<feature type="compositionally biased region" description="Basic and acidic residues" evidence="2">
    <location>
        <begin position="975"/>
        <end position="984"/>
    </location>
</feature>
<feature type="compositionally biased region" description="Basic and acidic residues" evidence="2">
    <location>
        <begin position="497"/>
        <end position="513"/>
    </location>
</feature>
<dbReference type="PANTHER" id="PTHR31115:SF3">
    <property type="entry name" value="EXPRESSED PROTEIN"/>
    <property type="match status" value="1"/>
</dbReference>
<keyword evidence="4" id="KW-1185">Reference proteome</keyword>
<feature type="region of interest" description="Disordered" evidence="2">
    <location>
        <begin position="1"/>
        <end position="25"/>
    </location>
</feature>
<feature type="coiled-coil region" evidence="1">
    <location>
        <begin position="848"/>
        <end position="890"/>
    </location>
</feature>
<sequence length="1220" mass="132834">MASSKFDLCSGSPDRPLYGQRGSYSDHKFNRAMDLKRLASLALGVHPDDSPSGSSKGKLASSSPEELKRFKLGLREISIKAREHVKTFSEGLSVFNKCFPGIASRKRSRSDVFSVERSSGLFINDRSAMGPTVGKMGALNQTIASGFEVDQQKPEERTKNAIPNKRTRTSLGDPRSDLRPNTPARTTGNAEKDKEGSRLLNNGATQGEDRTLPVSVDGWEKSKMKKKRSGMKADSAPSSSATKPIDGYRDPKLGSQPRHLSDSRSKMSDSYGFRPGAVNGIVGVIKTDGTPQSASLGVHSSIPRSDQDTACAIHERRDRSTSSDKERVNSRALSKTNPVEELNSASPTSCSKLNAASRAPRSSSGIVPKLSPVVERATATTDWEISHCISKNSSAVGAHNRRRTSSARSSSPPVAQWASQRPQKMSRSARRTNFVSNVTSNDETPSLDTISDAAGNENGPVFSRHLSGNSPQQVRFKGDQYPSTALSESEESGAPEVKSRDKGKNSDEVDNKSRKNVQKIATLVPSRKNKVASGDDIGNGIRRQGRTGRGFTSTRSLVPVTTEKHGSMGTAKQLRSAKLGIDKTESKAGRPPSRKLSDRKAYSRQKHTAVNSAADFLVGSGDGHEELLAAVNAVADSAYSFSSSFWRHMDQFFRVVSDVNIDYLKHQGNADICESKPNLAPSNNLLRYGTVLERTKNVAVTKYSELSLGTGVSSDIPLCQILLSALISEDEIEEPSGSENEGQQSLHSFEHARLTGFGGYSIAANGRSDIELELDLLDKDSFSRPGMWIPSGADHSLNDFLPNQAVKPVLSCSDIQYNKMSINERASLELQSIRLLPEPVPYLAQTGVEEISREISKLEDKYHEQACRKKSFLDRLLKSSMEEREQQEKEFERSVLEKLAAMAYQKYMSCWGPNAPGGKSASSKMAKQAALAFVKRTLERCRQYEVTGKSCFSDPLFREMFLSRSSQLSVAQQKDATRDGELGKRASGCSAEGRVSGTQQTNAVRNYDIHSSSAFLSANYLSENTSGKEDTWSTRVKKRELLLDDVIGGVVGTSPGVSLGTGTSILSSAKGKRSDRDREGKGNNRELSKNGTAKIGRTTSGSIKGERKSKLKPKQKTTQLSSVNGIVGKMSEQPRTTLSSMPKLGDTEKDNLKLKIVDNSEAIDFSSLHMDGDLDVPDDLGDQGQDIGSWLNIEDDGLLDDDFLGLEIPMDDLSELNMMV</sequence>
<feature type="region of interest" description="Disordered" evidence="2">
    <location>
        <begin position="580"/>
        <end position="604"/>
    </location>
</feature>
<feature type="compositionally biased region" description="Low complexity" evidence="2">
    <location>
        <begin position="50"/>
        <end position="64"/>
    </location>
</feature>
<evidence type="ECO:0000313" key="3">
    <source>
        <dbReference type="EMBL" id="KAK1365218.1"/>
    </source>
</evidence>
<feature type="region of interest" description="Disordered" evidence="2">
    <location>
        <begin position="150"/>
        <end position="367"/>
    </location>
</feature>
<protein>
    <submittedName>
        <fullName evidence="3">Serine/arginine repetitive matrix protein</fullName>
    </submittedName>
</protein>
<feature type="region of interest" description="Disordered" evidence="2">
    <location>
        <begin position="972"/>
        <end position="997"/>
    </location>
</feature>
<feature type="region of interest" description="Disordered" evidence="2">
    <location>
        <begin position="1058"/>
        <end position="1121"/>
    </location>
</feature>
<evidence type="ECO:0000256" key="1">
    <source>
        <dbReference type="SAM" id="Coils"/>
    </source>
</evidence>
<dbReference type="EMBL" id="JAUIZM010000009">
    <property type="protein sequence ID" value="KAK1365218.1"/>
    <property type="molecule type" value="Genomic_DNA"/>
</dbReference>
<reference evidence="3" key="1">
    <citation type="submission" date="2023-02" db="EMBL/GenBank/DDBJ databases">
        <title>Genome of toxic invasive species Heracleum sosnowskyi carries increased number of genes despite the absence of recent whole-genome duplications.</title>
        <authorList>
            <person name="Schelkunov M."/>
            <person name="Shtratnikova V."/>
            <person name="Makarenko M."/>
            <person name="Klepikova A."/>
            <person name="Omelchenko D."/>
            <person name="Novikova G."/>
            <person name="Obukhova E."/>
            <person name="Bogdanov V."/>
            <person name="Penin A."/>
            <person name="Logacheva M."/>
        </authorList>
    </citation>
    <scope>NUCLEOTIDE SEQUENCE</scope>
    <source>
        <strain evidence="3">Hsosn_3</strain>
        <tissue evidence="3">Leaf</tissue>
    </source>
</reference>